<evidence type="ECO:0000256" key="2">
    <source>
        <dbReference type="ARBA" id="ARBA00022741"/>
    </source>
</evidence>
<dbReference type="GO" id="GO:0006338">
    <property type="term" value="P:chromatin remodeling"/>
    <property type="evidence" value="ECO:0007669"/>
    <property type="project" value="TreeGrafter"/>
</dbReference>
<feature type="domain" description="HSA" evidence="6">
    <location>
        <begin position="99"/>
        <end position="132"/>
    </location>
</feature>
<dbReference type="EnsemblProtists" id="PYU1_T007231">
    <property type="protein sequence ID" value="PYU1_T007231"/>
    <property type="gene ID" value="PYU1_G007216"/>
</dbReference>
<dbReference type="GO" id="GO:0000812">
    <property type="term" value="C:Swr1 complex"/>
    <property type="evidence" value="ECO:0007669"/>
    <property type="project" value="TreeGrafter"/>
</dbReference>
<evidence type="ECO:0000256" key="1">
    <source>
        <dbReference type="ARBA" id="ARBA00004123"/>
    </source>
</evidence>
<comment type="subcellular location">
    <subcellularLocation>
        <location evidence="1">Nucleus</location>
    </subcellularLocation>
</comment>
<evidence type="ECO:0000256" key="3">
    <source>
        <dbReference type="ARBA" id="ARBA00022806"/>
    </source>
</evidence>
<keyword evidence="4" id="KW-0067">ATP-binding</keyword>
<dbReference type="EMBL" id="GL376629">
    <property type="status" value="NOT_ANNOTATED_CDS"/>
    <property type="molecule type" value="Genomic_DNA"/>
</dbReference>
<dbReference type="AlphaFoldDB" id="K3WQI9"/>
<dbReference type="PANTHER" id="PTHR45685:SF1">
    <property type="entry name" value="HELICASE SRCAP"/>
    <property type="match status" value="1"/>
</dbReference>
<feature type="region of interest" description="Disordered" evidence="5">
    <location>
        <begin position="1"/>
        <end position="50"/>
    </location>
</feature>
<reference evidence="8" key="1">
    <citation type="journal article" date="2010" name="Genome Biol.">
        <title>Genome sequence of the necrotrophic plant pathogen Pythium ultimum reveals original pathogenicity mechanisms and effector repertoire.</title>
        <authorList>
            <person name="Levesque C.A."/>
            <person name="Brouwer H."/>
            <person name="Cano L."/>
            <person name="Hamilton J.P."/>
            <person name="Holt C."/>
            <person name="Huitema E."/>
            <person name="Raffaele S."/>
            <person name="Robideau G.P."/>
            <person name="Thines M."/>
            <person name="Win J."/>
            <person name="Zerillo M.M."/>
            <person name="Beakes G.W."/>
            <person name="Boore J.L."/>
            <person name="Busam D."/>
            <person name="Dumas B."/>
            <person name="Ferriera S."/>
            <person name="Fuerstenberg S.I."/>
            <person name="Gachon C.M."/>
            <person name="Gaulin E."/>
            <person name="Govers F."/>
            <person name="Grenville-Briggs L."/>
            <person name="Horner N."/>
            <person name="Hostetler J."/>
            <person name="Jiang R.H."/>
            <person name="Johnson J."/>
            <person name="Krajaejun T."/>
            <person name="Lin H."/>
            <person name="Meijer H.J."/>
            <person name="Moore B."/>
            <person name="Morris P."/>
            <person name="Phuntmart V."/>
            <person name="Puiu D."/>
            <person name="Shetty J."/>
            <person name="Stajich J.E."/>
            <person name="Tripathy S."/>
            <person name="Wawra S."/>
            <person name="van West P."/>
            <person name="Whitty B.R."/>
            <person name="Coutinho P.M."/>
            <person name="Henrissat B."/>
            <person name="Martin F."/>
            <person name="Thomas P.D."/>
            <person name="Tyler B.M."/>
            <person name="De Vries R.P."/>
            <person name="Kamoun S."/>
            <person name="Yandell M."/>
            <person name="Tisserat N."/>
            <person name="Buell C.R."/>
        </authorList>
    </citation>
    <scope>NUCLEOTIDE SEQUENCE</scope>
    <source>
        <strain evidence="8">DAOM:BR144</strain>
    </source>
</reference>
<proteinExistence type="predicted"/>
<evidence type="ECO:0000259" key="6">
    <source>
        <dbReference type="Pfam" id="PF07529"/>
    </source>
</evidence>
<dbReference type="GO" id="GO:0003677">
    <property type="term" value="F:DNA binding"/>
    <property type="evidence" value="ECO:0007669"/>
    <property type="project" value="UniProtKB-KW"/>
</dbReference>
<dbReference type="PANTHER" id="PTHR45685">
    <property type="entry name" value="HELICASE SRCAP-RELATED"/>
    <property type="match status" value="1"/>
</dbReference>
<evidence type="ECO:0000256" key="5">
    <source>
        <dbReference type="SAM" id="MobiDB-lite"/>
    </source>
</evidence>
<dbReference type="InParanoid" id="K3WQI9"/>
<keyword evidence="2" id="KW-0547">Nucleotide-binding</keyword>
<dbReference type="VEuPathDB" id="FungiDB:PYU1_G007216"/>
<dbReference type="GO" id="GO:0042393">
    <property type="term" value="F:histone binding"/>
    <property type="evidence" value="ECO:0007669"/>
    <property type="project" value="TreeGrafter"/>
</dbReference>
<dbReference type="InterPro" id="IPR014012">
    <property type="entry name" value="HSA_dom"/>
</dbReference>
<evidence type="ECO:0000313" key="7">
    <source>
        <dbReference type="EnsemblProtists" id="PYU1_T007231"/>
    </source>
</evidence>
<evidence type="ECO:0000256" key="4">
    <source>
        <dbReference type="ARBA" id="ARBA00022840"/>
    </source>
</evidence>
<keyword evidence="3" id="KW-0347">Helicase</keyword>
<evidence type="ECO:0000313" key="8">
    <source>
        <dbReference type="Proteomes" id="UP000019132"/>
    </source>
</evidence>
<name>K3WQI9_GLOUD</name>
<keyword evidence="8" id="KW-1185">Reference proteome</keyword>
<reference evidence="8" key="2">
    <citation type="submission" date="2010-04" db="EMBL/GenBank/DDBJ databases">
        <authorList>
            <person name="Buell R."/>
            <person name="Hamilton J."/>
            <person name="Hostetler J."/>
        </authorList>
    </citation>
    <scope>NUCLEOTIDE SEQUENCE [LARGE SCALE GENOMIC DNA]</scope>
    <source>
        <strain evidence="8">DAOM:BR144</strain>
    </source>
</reference>
<protein>
    <recommendedName>
        <fullName evidence="6">HSA domain-containing protein</fullName>
    </recommendedName>
</protein>
<dbReference type="GO" id="GO:0005524">
    <property type="term" value="F:ATP binding"/>
    <property type="evidence" value="ECO:0007669"/>
    <property type="project" value="UniProtKB-KW"/>
</dbReference>
<dbReference type="GO" id="GO:0004386">
    <property type="term" value="F:helicase activity"/>
    <property type="evidence" value="ECO:0007669"/>
    <property type="project" value="UniProtKB-KW"/>
</dbReference>
<dbReference type="STRING" id="431595.K3WQI9"/>
<dbReference type="Pfam" id="PF07529">
    <property type="entry name" value="HSA"/>
    <property type="match status" value="1"/>
</dbReference>
<dbReference type="InterPro" id="IPR050520">
    <property type="entry name" value="INO80/SWR1_helicase"/>
</dbReference>
<accession>K3WQI9</accession>
<reference evidence="7" key="3">
    <citation type="submission" date="2015-02" db="UniProtKB">
        <authorList>
            <consortium name="EnsemblProtists"/>
        </authorList>
    </citation>
    <scope>IDENTIFICATION</scope>
    <source>
        <strain evidence="7">DAOM BR144</strain>
    </source>
</reference>
<dbReference type="Proteomes" id="UP000019132">
    <property type="component" value="Unassembled WGS sequence"/>
</dbReference>
<keyword evidence="3" id="KW-0378">Hydrolase</keyword>
<organism evidence="7 8">
    <name type="scientific">Globisporangium ultimum (strain ATCC 200006 / CBS 805.95 / DAOM BR144)</name>
    <name type="common">Pythium ultimum</name>
    <dbReference type="NCBI Taxonomy" id="431595"/>
    <lineage>
        <taxon>Eukaryota</taxon>
        <taxon>Sar</taxon>
        <taxon>Stramenopiles</taxon>
        <taxon>Oomycota</taxon>
        <taxon>Peronosporomycetes</taxon>
        <taxon>Pythiales</taxon>
        <taxon>Pythiaceae</taxon>
        <taxon>Globisporangium</taxon>
    </lineage>
</organism>
<dbReference type="eggNOG" id="KOG0391">
    <property type="taxonomic scope" value="Eukaryota"/>
</dbReference>
<dbReference type="HOGENOM" id="CLU_1167878_0_0_1"/>
<sequence>MANARLKIARQAGKRRRRSDAQSVDEALTEVPSETSAEKYQESPTNEQFASAHDVRDVLHEAFREKKLALEERLQELTMGKMLHKMQEPGYDVNGYRLKRAHHDFLLQEMEWMAADFAQERKWRMKSARTLSVSLAEDEAKRRLAARIGRDVKKFWTKIDKIISYKVKLQADELRKAAMDKHLKQLVSQTERYASALAMAFQDALGTEEPKTSM</sequence>
<dbReference type="GO" id="GO:0016887">
    <property type="term" value="F:ATP hydrolysis activity"/>
    <property type="evidence" value="ECO:0007669"/>
    <property type="project" value="TreeGrafter"/>
</dbReference>